<proteinExistence type="predicted"/>
<evidence type="ECO:0000313" key="2">
    <source>
        <dbReference type="Proteomes" id="UP000233160"/>
    </source>
</evidence>
<dbReference type="AlphaFoldDB" id="A0A2K6G276"/>
<dbReference type="Proteomes" id="UP000233160">
    <property type="component" value="Unassembled WGS sequence"/>
</dbReference>
<keyword evidence="2" id="KW-1185">Reference proteome</keyword>
<dbReference type="GeneTree" id="ENSGT00390000016686"/>
<name>A0A2K6G276_PROCO</name>
<evidence type="ECO:0000313" key="1">
    <source>
        <dbReference type="Ensembl" id="ENSPCOP00000020321.1"/>
    </source>
</evidence>
<organism evidence="1 2">
    <name type="scientific">Propithecus coquereli</name>
    <name type="common">Coquerel's sifaka</name>
    <name type="synonym">Propithecus verreauxi coquereli</name>
    <dbReference type="NCBI Taxonomy" id="379532"/>
    <lineage>
        <taxon>Eukaryota</taxon>
        <taxon>Metazoa</taxon>
        <taxon>Chordata</taxon>
        <taxon>Craniata</taxon>
        <taxon>Vertebrata</taxon>
        <taxon>Euteleostomi</taxon>
        <taxon>Mammalia</taxon>
        <taxon>Eutheria</taxon>
        <taxon>Euarchontoglires</taxon>
        <taxon>Primates</taxon>
        <taxon>Strepsirrhini</taxon>
        <taxon>Lemuriformes</taxon>
        <taxon>Indriidae</taxon>
        <taxon>Propithecus</taxon>
    </lineage>
</organism>
<protein>
    <submittedName>
        <fullName evidence="1">Malate dehydrogenase 2</fullName>
    </submittedName>
</protein>
<reference evidence="1" key="1">
    <citation type="submission" date="2025-08" db="UniProtKB">
        <authorList>
            <consortium name="Ensembl"/>
        </authorList>
    </citation>
    <scope>IDENTIFICATION</scope>
</reference>
<accession>A0A2K6G276</accession>
<dbReference type="Ensembl" id="ENSPCOT00000030974.1">
    <property type="protein sequence ID" value="ENSPCOP00000020321.1"/>
    <property type="gene ID" value="ENSPCOG00000022120.1"/>
</dbReference>
<gene>
    <name evidence="1" type="primary">MDH2</name>
</gene>
<sequence length="28" mass="2955">MLSALARPAGAALRRSFSTSAQLFFALT</sequence>
<reference evidence="1" key="2">
    <citation type="submission" date="2025-09" db="UniProtKB">
        <authorList>
            <consortium name="Ensembl"/>
        </authorList>
    </citation>
    <scope>IDENTIFICATION</scope>
</reference>